<comment type="caution">
    <text evidence="1">The sequence shown here is derived from an EMBL/GenBank/DDBJ whole genome shotgun (WGS) entry which is preliminary data.</text>
</comment>
<dbReference type="EMBL" id="JAUTXT010000036">
    <property type="protein sequence ID" value="KAK3672096.1"/>
    <property type="molecule type" value="Genomic_DNA"/>
</dbReference>
<reference evidence="1" key="1">
    <citation type="submission" date="2023-07" db="EMBL/GenBank/DDBJ databases">
        <title>Black Yeasts Isolated from many extreme environments.</title>
        <authorList>
            <person name="Coleine C."/>
            <person name="Stajich J.E."/>
            <person name="Selbmann L."/>
        </authorList>
    </citation>
    <scope>NUCLEOTIDE SEQUENCE</scope>
    <source>
        <strain evidence="1">CCFEE 5485</strain>
    </source>
</reference>
<dbReference type="Proteomes" id="UP001274830">
    <property type="component" value="Unassembled WGS sequence"/>
</dbReference>
<keyword evidence="2" id="KW-1185">Reference proteome</keyword>
<evidence type="ECO:0000313" key="2">
    <source>
        <dbReference type="Proteomes" id="UP001274830"/>
    </source>
</evidence>
<name>A0AAE0TRC7_9PEZI</name>
<dbReference type="AlphaFoldDB" id="A0AAE0TRC7"/>
<gene>
    <name evidence="1" type="ORF">LTR78_008066</name>
</gene>
<organism evidence="1 2">
    <name type="scientific">Recurvomyces mirabilis</name>
    <dbReference type="NCBI Taxonomy" id="574656"/>
    <lineage>
        <taxon>Eukaryota</taxon>
        <taxon>Fungi</taxon>
        <taxon>Dikarya</taxon>
        <taxon>Ascomycota</taxon>
        <taxon>Pezizomycotina</taxon>
        <taxon>Dothideomycetes</taxon>
        <taxon>Dothideomycetidae</taxon>
        <taxon>Mycosphaerellales</taxon>
        <taxon>Teratosphaeriaceae</taxon>
        <taxon>Recurvomyces</taxon>
    </lineage>
</organism>
<evidence type="ECO:0000313" key="1">
    <source>
        <dbReference type="EMBL" id="KAK3672096.1"/>
    </source>
</evidence>
<sequence length="198" mass="21088">MLIPAIAISFPVATSSALIDNNQQQVFNDRQTTLLTITTTKHITSQITIYNEPTSTTHASAPIVQTWYGGQKESGCDKTACASCRHRYKCEATDVACMTCDSAPYCAACLETTWSGASNLPSATPAPDLSSTFDDTAEIDEHDACRAKIALSALAFFPDRESLDSAVGGDAASRLCAMGEGKAPMLCYSKGDVRAWQA</sequence>
<protein>
    <submittedName>
        <fullName evidence="1">Uncharacterized protein</fullName>
    </submittedName>
</protein>
<proteinExistence type="predicted"/>
<accession>A0AAE0TRC7</accession>